<dbReference type="PANTHER" id="PTHR12110:SF41">
    <property type="entry name" value="INOSOSE DEHYDRATASE"/>
    <property type="match status" value="1"/>
</dbReference>
<organism evidence="2">
    <name type="scientific">marine metagenome</name>
    <dbReference type="NCBI Taxonomy" id="408172"/>
    <lineage>
        <taxon>unclassified sequences</taxon>
        <taxon>metagenomes</taxon>
        <taxon>ecological metagenomes</taxon>
    </lineage>
</organism>
<feature type="domain" description="Xylose isomerase-like TIM barrel" evidence="1">
    <location>
        <begin position="86"/>
        <end position="264"/>
    </location>
</feature>
<dbReference type="InterPro" id="IPR036237">
    <property type="entry name" value="Xyl_isomerase-like_sf"/>
</dbReference>
<accession>A0A382DG71</accession>
<dbReference type="InterPro" id="IPR050312">
    <property type="entry name" value="IolE/XylAMocC-like"/>
</dbReference>
<gene>
    <name evidence="2" type="ORF">METZ01_LOCUS189916</name>
</gene>
<proteinExistence type="predicted"/>
<name>A0A382DG71_9ZZZZ</name>
<dbReference type="PANTHER" id="PTHR12110">
    <property type="entry name" value="HYDROXYPYRUVATE ISOMERASE"/>
    <property type="match status" value="1"/>
</dbReference>
<evidence type="ECO:0000313" key="2">
    <source>
        <dbReference type="EMBL" id="SVB37062.1"/>
    </source>
</evidence>
<dbReference type="EMBL" id="UINC01039092">
    <property type="protein sequence ID" value="SVB37062.1"/>
    <property type="molecule type" value="Genomic_DNA"/>
</dbReference>
<dbReference type="InterPro" id="IPR013022">
    <property type="entry name" value="Xyl_isomerase-like_TIM-brl"/>
</dbReference>
<dbReference type="AlphaFoldDB" id="A0A382DG71"/>
<dbReference type="SUPFAM" id="SSF51658">
    <property type="entry name" value="Xylose isomerase-like"/>
    <property type="match status" value="1"/>
</dbReference>
<reference evidence="2" key="1">
    <citation type="submission" date="2018-05" db="EMBL/GenBank/DDBJ databases">
        <authorList>
            <person name="Lanie J.A."/>
            <person name="Ng W.-L."/>
            <person name="Kazmierczak K.M."/>
            <person name="Andrzejewski T.M."/>
            <person name="Davidsen T.M."/>
            <person name="Wayne K.J."/>
            <person name="Tettelin H."/>
            <person name="Glass J.I."/>
            <person name="Rusch D."/>
            <person name="Podicherti R."/>
            <person name="Tsui H.-C.T."/>
            <person name="Winkler M.E."/>
        </authorList>
    </citation>
    <scope>NUCLEOTIDE SEQUENCE</scope>
</reference>
<sequence>MLSCHIWPIGICSWSLKNEIPDLEQVMNESGITHLHLSLDPELNSENSEYLKTIQKHQWQPTAAMIGFDQEDYSTLESIRETGGIVPDQYWEKNREKVLQAIELTSKLGIELLSFHFGFIDDSQHALRERVLYLADAAQRKNVLLLMETGQETAQSLHDFLEGLSHPALGVNFDPANMVLYGKGNPVSALETLKPWVKHVHIKDARKSSVPDQWGEEVPWGEGDFNNEEFLKTLNSIDYKGALAIEREAGTQRSKDIQHAARLLSHFTA</sequence>
<dbReference type="Pfam" id="PF01261">
    <property type="entry name" value="AP_endonuc_2"/>
    <property type="match status" value="1"/>
</dbReference>
<evidence type="ECO:0000259" key="1">
    <source>
        <dbReference type="Pfam" id="PF01261"/>
    </source>
</evidence>
<dbReference type="Gene3D" id="3.20.20.150">
    <property type="entry name" value="Divalent-metal-dependent TIM barrel enzymes"/>
    <property type="match status" value="1"/>
</dbReference>
<protein>
    <recommendedName>
        <fullName evidence="1">Xylose isomerase-like TIM barrel domain-containing protein</fullName>
    </recommendedName>
</protein>